<feature type="compositionally biased region" description="Low complexity" evidence="1">
    <location>
        <begin position="63"/>
        <end position="75"/>
    </location>
</feature>
<dbReference type="FunFam" id="3.30.200.20:FF:000010">
    <property type="entry name" value="Serine/threonine-protein kinase WNK1 isoform 2"/>
    <property type="match status" value="1"/>
</dbReference>
<dbReference type="InterPro" id="IPR000719">
    <property type="entry name" value="Prot_kinase_dom"/>
</dbReference>
<dbReference type="AlphaFoldDB" id="A0A1B6MQP5"/>
<dbReference type="SUPFAM" id="SSF56112">
    <property type="entry name" value="Protein kinase-like (PK-like)"/>
    <property type="match status" value="1"/>
</dbReference>
<reference evidence="3" key="1">
    <citation type="submission" date="2015-11" db="EMBL/GenBank/DDBJ databases">
        <title>De novo transcriptome assembly of four potential Pierce s Disease insect vectors from Arizona vineyards.</title>
        <authorList>
            <person name="Tassone E.E."/>
        </authorList>
    </citation>
    <scope>NUCLEOTIDE SEQUENCE</scope>
</reference>
<dbReference type="GO" id="GO:0005524">
    <property type="term" value="F:ATP binding"/>
    <property type="evidence" value="ECO:0007669"/>
    <property type="project" value="InterPro"/>
</dbReference>
<evidence type="ECO:0000256" key="1">
    <source>
        <dbReference type="SAM" id="MobiDB-lite"/>
    </source>
</evidence>
<proteinExistence type="predicted"/>
<feature type="region of interest" description="Disordered" evidence="1">
    <location>
        <begin position="61"/>
        <end position="187"/>
    </location>
</feature>
<feature type="compositionally biased region" description="Acidic residues" evidence="1">
    <location>
        <begin position="177"/>
        <end position="186"/>
    </location>
</feature>
<feature type="region of interest" description="Disordered" evidence="1">
    <location>
        <begin position="1"/>
        <end position="22"/>
    </location>
</feature>
<name>A0A1B6MQP5_9HEMI</name>
<feature type="domain" description="Protein kinase" evidence="2">
    <location>
        <begin position="198"/>
        <end position="301"/>
    </location>
</feature>
<dbReference type="InterPro" id="IPR011009">
    <property type="entry name" value="Kinase-like_dom_sf"/>
</dbReference>
<evidence type="ECO:0000259" key="2">
    <source>
        <dbReference type="PROSITE" id="PS50011"/>
    </source>
</evidence>
<dbReference type="EMBL" id="GEBQ01001735">
    <property type="protein sequence ID" value="JAT38242.1"/>
    <property type="molecule type" value="Transcribed_RNA"/>
</dbReference>
<dbReference type="Gene3D" id="3.30.200.20">
    <property type="entry name" value="Phosphorylase Kinase, domain 1"/>
    <property type="match status" value="1"/>
</dbReference>
<protein>
    <recommendedName>
        <fullName evidence="2">Protein kinase domain-containing protein</fullName>
    </recommendedName>
</protein>
<sequence length="301" mass="33433">MTSGHRTYRRGVNNNNNLTAGEPSVTECRSVVLGGLSLPAINTRNSFARCRLPREVVNHRLESNGNVSTSTSTGGRPLPQAAGGDCRTKLRPVRTTGSSNSGLGQTNNNDRKLSLPRVINCGAGSSVRRLSRGGTAPRTATNTEPRSRRIIDKTHNGTPAPAPTLPPPEPEHTEAEPPAEEDDDEEKAIGVSHDGRFLKFEEEIGRGSFKTVYRGLDTQTGVAVAWCELQEKKLNKNERLRFREEAEMLKGLQHPNIVRFYDYWEVTLTKRKYIVLVTELMTSGTLKTYLRRFKKINPKVL</sequence>
<dbReference type="PANTHER" id="PTHR13902">
    <property type="entry name" value="SERINE/THREONINE-PROTEIN KINASE WNK WITH NO LYSINE -RELATED"/>
    <property type="match status" value="1"/>
</dbReference>
<feature type="non-terminal residue" evidence="3">
    <location>
        <position position="301"/>
    </location>
</feature>
<dbReference type="InterPro" id="IPR050588">
    <property type="entry name" value="WNK_Ser-Thr_kinase"/>
</dbReference>
<dbReference type="PROSITE" id="PS50011">
    <property type="entry name" value="PROTEIN_KINASE_DOM"/>
    <property type="match status" value="1"/>
</dbReference>
<dbReference type="Pfam" id="PF00069">
    <property type="entry name" value="Pkinase"/>
    <property type="match status" value="1"/>
</dbReference>
<feature type="compositionally biased region" description="Basic and acidic residues" evidence="1">
    <location>
        <begin position="145"/>
        <end position="155"/>
    </location>
</feature>
<accession>A0A1B6MQP5</accession>
<gene>
    <name evidence="3" type="ORF">g.41287</name>
</gene>
<organism evidence="3">
    <name type="scientific">Graphocephala atropunctata</name>
    <dbReference type="NCBI Taxonomy" id="36148"/>
    <lineage>
        <taxon>Eukaryota</taxon>
        <taxon>Metazoa</taxon>
        <taxon>Ecdysozoa</taxon>
        <taxon>Arthropoda</taxon>
        <taxon>Hexapoda</taxon>
        <taxon>Insecta</taxon>
        <taxon>Pterygota</taxon>
        <taxon>Neoptera</taxon>
        <taxon>Paraneoptera</taxon>
        <taxon>Hemiptera</taxon>
        <taxon>Auchenorrhyncha</taxon>
        <taxon>Membracoidea</taxon>
        <taxon>Cicadellidae</taxon>
        <taxon>Cicadellinae</taxon>
        <taxon>Cicadellini</taxon>
        <taxon>Graphocephala</taxon>
    </lineage>
</organism>
<evidence type="ECO:0000313" key="3">
    <source>
        <dbReference type="EMBL" id="JAT38242.1"/>
    </source>
</evidence>
<dbReference type="GO" id="GO:0004672">
    <property type="term" value="F:protein kinase activity"/>
    <property type="evidence" value="ECO:0007669"/>
    <property type="project" value="InterPro"/>
</dbReference>
<feature type="compositionally biased region" description="Polar residues" evidence="1">
    <location>
        <begin position="95"/>
        <end position="108"/>
    </location>
</feature>